<feature type="compositionally biased region" description="Basic and acidic residues" evidence="1">
    <location>
        <begin position="9"/>
        <end position="20"/>
    </location>
</feature>
<reference evidence="2" key="1">
    <citation type="journal article" date="2012" name="PLoS ONE">
        <title>Gene sets for utilization of primary and secondary nutrition supplies in the distal gut of endangered iberian lynx.</title>
        <authorList>
            <person name="Alcaide M."/>
            <person name="Messina E."/>
            <person name="Richter M."/>
            <person name="Bargiela R."/>
            <person name="Peplies J."/>
            <person name="Huws S.A."/>
            <person name="Newbold C.J."/>
            <person name="Golyshin P.N."/>
            <person name="Simon M.A."/>
            <person name="Lopez G."/>
            <person name="Yakimov M.M."/>
            <person name="Ferrer M."/>
        </authorList>
    </citation>
    <scope>NUCLEOTIDE SEQUENCE</scope>
</reference>
<dbReference type="EMBL" id="AMCI01002100">
    <property type="protein sequence ID" value="EJX03625.1"/>
    <property type="molecule type" value="Genomic_DNA"/>
</dbReference>
<gene>
    <name evidence="2" type="ORF">EVA_08264</name>
</gene>
<evidence type="ECO:0000313" key="2">
    <source>
        <dbReference type="EMBL" id="EJX03625.1"/>
    </source>
</evidence>
<name>J9GTH2_9ZZZZ</name>
<organism evidence="2">
    <name type="scientific">gut metagenome</name>
    <dbReference type="NCBI Taxonomy" id="749906"/>
    <lineage>
        <taxon>unclassified sequences</taxon>
        <taxon>metagenomes</taxon>
        <taxon>organismal metagenomes</taxon>
    </lineage>
</organism>
<accession>J9GTH2</accession>
<sequence length="43" mass="5042">MNQQEEESNDGKETDISKERTRCVFNEMQKAGLHQMHPPLWPA</sequence>
<evidence type="ECO:0000256" key="1">
    <source>
        <dbReference type="SAM" id="MobiDB-lite"/>
    </source>
</evidence>
<feature type="region of interest" description="Disordered" evidence="1">
    <location>
        <begin position="1"/>
        <end position="20"/>
    </location>
</feature>
<proteinExistence type="predicted"/>
<protein>
    <submittedName>
        <fullName evidence="2">Uncharacterized protein</fullName>
    </submittedName>
</protein>
<comment type="caution">
    <text evidence="2">The sequence shown here is derived from an EMBL/GenBank/DDBJ whole genome shotgun (WGS) entry which is preliminary data.</text>
</comment>
<dbReference type="AlphaFoldDB" id="J9GTH2"/>